<dbReference type="InterPro" id="IPR000905">
    <property type="entry name" value="Gcp-like_dom"/>
</dbReference>
<evidence type="ECO:0000313" key="2">
    <source>
        <dbReference type="EMBL" id="SKA75413.1"/>
    </source>
</evidence>
<evidence type="ECO:0000259" key="1">
    <source>
        <dbReference type="Pfam" id="PF00814"/>
    </source>
</evidence>
<reference evidence="3" key="1">
    <citation type="submission" date="2017-02" db="EMBL/GenBank/DDBJ databases">
        <authorList>
            <person name="Varghese N."/>
            <person name="Submissions S."/>
        </authorList>
    </citation>
    <scope>NUCLEOTIDE SEQUENCE [LARGE SCALE GENOMIC DNA]</scope>
    <source>
        <strain evidence="3">USBA 833</strain>
    </source>
</reference>
<evidence type="ECO:0000313" key="3">
    <source>
        <dbReference type="Proteomes" id="UP000190105"/>
    </source>
</evidence>
<dbReference type="CDD" id="cd24032">
    <property type="entry name" value="ASKHA_NBD_TsaB"/>
    <property type="match status" value="1"/>
</dbReference>
<accession>A0A1T4WDP8</accession>
<gene>
    <name evidence="2" type="ORF">SAMN05443428_10114</name>
</gene>
<dbReference type="EMBL" id="FUYH01000001">
    <property type="protein sequence ID" value="SKA75413.1"/>
    <property type="molecule type" value="Genomic_DNA"/>
</dbReference>
<dbReference type="GO" id="GO:0002949">
    <property type="term" value="P:tRNA threonylcarbamoyladenosine modification"/>
    <property type="evidence" value="ECO:0007669"/>
    <property type="project" value="InterPro"/>
</dbReference>
<dbReference type="GO" id="GO:0005829">
    <property type="term" value="C:cytosol"/>
    <property type="evidence" value="ECO:0007669"/>
    <property type="project" value="TreeGrafter"/>
</dbReference>
<proteinExistence type="predicted"/>
<keyword evidence="3" id="KW-1185">Reference proteome</keyword>
<dbReference type="AlphaFoldDB" id="A0A1T4WDP8"/>
<dbReference type="PANTHER" id="PTHR11735">
    <property type="entry name" value="TRNA N6-ADENOSINE THREONYLCARBAMOYLTRANSFERASE"/>
    <property type="match status" value="1"/>
</dbReference>
<dbReference type="OrthoDB" id="9784166at2"/>
<protein>
    <submittedName>
        <fullName evidence="2">tRNA threonylcarbamoyl adenosine modification protein YeaZ</fullName>
    </submittedName>
</protein>
<dbReference type="PANTHER" id="PTHR11735:SF11">
    <property type="entry name" value="TRNA THREONYLCARBAMOYLADENOSINE BIOSYNTHESIS PROTEIN TSAB"/>
    <property type="match status" value="1"/>
</dbReference>
<dbReference type="SUPFAM" id="SSF53067">
    <property type="entry name" value="Actin-like ATPase domain"/>
    <property type="match status" value="2"/>
</dbReference>
<dbReference type="InterPro" id="IPR043129">
    <property type="entry name" value="ATPase_NBD"/>
</dbReference>
<sequence length="235" mass="26200">MRVLSIESSLSAAGAAVINDNKLEAEIFLDYKLQHSVVLLPMIENLLKMLEVTMDDIDAVAVSAGPGSFTGLRIGLAAAKGLAQGKDKDFIAVSSLDSIAFAQVGFDGIICPIMDALRDNVYTCNFRWEKGKLIRLCEYEALHINELLEKLKDDKVMFCGDGVKIHEKIIKETLKDRAYFAPLSTMMPRAAFLGELALLRLKDGEKQSIYTFSPIYIRKSQAEREYEKRTGENLE</sequence>
<dbReference type="InterPro" id="IPR022496">
    <property type="entry name" value="T6A_TsaB"/>
</dbReference>
<dbReference type="Gene3D" id="3.30.420.40">
    <property type="match status" value="2"/>
</dbReference>
<organism evidence="2 3">
    <name type="scientific">Caloramator quimbayensis</name>
    <dbReference type="NCBI Taxonomy" id="1147123"/>
    <lineage>
        <taxon>Bacteria</taxon>
        <taxon>Bacillati</taxon>
        <taxon>Bacillota</taxon>
        <taxon>Clostridia</taxon>
        <taxon>Eubacteriales</taxon>
        <taxon>Clostridiaceae</taxon>
        <taxon>Caloramator</taxon>
    </lineage>
</organism>
<dbReference type="Pfam" id="PF00814">
    <property type="entry name" value="TsaD"/>
    <property type="match status" value="1"/>
</dbReference>
<name>A0A1T4WDP8_9CLOT</name>
<dbReference type="STRING" id="1147123.SAMN05443428_10114"/>
<dbReference type="RefSeq" id="WP_078695060.1">
    <property type="nucleotide sequence ID" value="NZ_FUYH01000001.1"/>
</dbReference>
<dbReference type="Proteomes" id="UP000190105">
    <property type="component" value="Unassembled WGS sequence"/>
</dbReference>
<dbReference type="NCBIfam" id="TIGR03725">
    <property type="entry name" value="T6A_YeaZ"/>
    <property type="match status" value="1"/>
</dbReference>
<feature type="domain" description="Gcp-like" evidence="1">
    <location>
        <begin position="34"/>
        <end position="225"/>
    </location>
</feature>